<name>A0ABW0P0V4_9HYPH</name>
<feature type="compositionally biased region" description="Low complexity" evidence="1">
    <location>
        <begin position="95"/>
        <end position="107"/>
    </location>
</feature>
<evidence type="ECO:0000313" key="2">
    <source>
        <dbReference type="EMBL" id="MFC5506010.1"/>
    </source>
</evidence>
<dbReference type="Proteomes" id="UP001596060">
    <property type="component" value="Unassembled WGS sequence"/>
</dbReference>
<comment type="caution">
    <text evidence="2">The sequence shown here is derived from an EMBL/GenBank/DDBJ whole genome shotgun (WGS) entry which is preliminary data.</text>
</comment>
<gene>
    <name evidence="2" type="ORF">ACFPN9_12145</name>
</gene>
<protein>
    <submittedName>
        <fullName evidence="2">Uncharacterized protein</fullName>
    </submittedName>
</protein>
<dbReference type="RefSeq" id="WP_377817096.1">
    <property type="nucleotide sequence ID" value="NZ_JBHSLU010000031.1"/>
</dbReference>
<accession>A0ABW0P0V4</accession>
<organism evidence="2 3">
    <name type="scientific">Bosea massiliensis</name>
    <dbReference type="NCBI Taxonomy" id="151419"/>
    <lineage>
        <taxon>Bacteria</taxon>
        <taxon>Pseudomonadati</taxon>
        <taxon>Pseudomonadota</taxon>
        <taxon>Alphaproteobacteria</taxon>
        <taxon>Hyphomicrobiales</taxon>
        <taxon>Boseaceae</taxon>
        <taxon>Bosea</taxon>
    </lineage>
</organism>
<proteinExistence type="predicted"/>
<evidence type="ECO:0000256" key="1">
    <source>
        <dbReference type="SAM" id="MobiDB-lite"/>
    </source>
</evidence>
<keyword evidence="3" id="KW-1185">Reference proteome</keyword>
<sequence>MQIKVKASGETEAFWKNDVYGVRMHSVIGGRKGERSFVSISFKRASKGGGVLDFVVELPPEVFSELTAAMARADRDAAVVACCGVLLEQMPLLFPGAAGPSPSSSTARPRKPGRASG</sequence>
<evidence type="ECO:0000313" key="3">
    <source>
        <dbReference type="Proteomes" id="UP001596060"/>
    </source>
</evidence>
<reference evidence="3" key="1">
    <citation type="journal article" date="2019" name="Int. J. Syst. Evol. Microbiol.">
        <title>The Global Catalogue of Microorganisms (GCM) 10K type strain sequencing project: providing services to taxonomists for standard genome sequencing and annotation.</title>
        <authorList>
            <consortium name="The Broad Institute Genomics Platform"/>
            <consortium name="The Broad Institute Genome Sequencing Center for Infectious Disease"/>
            <person name="Wu L."/>
            <person name="Ma J."/>
        </authorList>
    </citation>
    <scope>NUCLEOTIDE SEQUENCE [LARGE SCALE GENOMIC DNA]</scope>
    <source>
        <strain evidence="3">CCUG 43117</strain>
    </source>
</reference>
<feature type="compositionally biased region" description="Basic residues" evidence="1">
    <location>
        <begin position="108"/>
        <end position="117"/>
    </location>
</feature>
<feature type="region of interest" description="Disordered" evidence="1">
    <location>
        <begin position="94"/>
        <end position="117"/>
    </location>
</feature>
<dbReference type="EMBL" id="JBHSLU010000031">
    <property type="protein sequence ID" value="MFC5506010.1"/>
    <property type="molecule type" value="Genomic_DNA"/>
</dbReference>